<dbReference type="HOGENOM" id="CLU_458463_0_0_3"/>
<feature type="transmembrane region" description="Helical" evidence="1">
    <location>
        <begin position="6"/>
        <end position="29"/>
    </location>
</feature>
<dbReference type="KEGG" id="scs:Sta7437_2152"/>
<keyword evidence="1" id="KW-1133">Transmembrane helix</keyword>
<name>K9XUE5_STAC7</name>
<dbReference type="AlphaFoldDB" id="K9XUE5"/>
<dbReference type="Proteomes" id="UP000010473">
    <property type="component" value="Chromosome"/>
</dbReference>
<dbReference type="STRING" id="111780.Sta7437_2152"/>
<sequence length="613" mass="70063">MSLIKQVVIIDLIIAFWNAVIFISLFLWLPLKTSSCHSKPNAHNQIVGFWLRTMFITITGVLSLSYLHLLNWLTLALVYISYLIFNYLESYTWRIKDCQQILQEQIFNLIDVLDQGLSPQALIKNTYKNFQTIKQRLIDYVENLVIRQGMFFVAVLTIVLGFALLLRWEYPLLELRFSNSDRYEILLLTRQILAGTAPETPYLPVFPAFATVLSLLGSIDGMQVIRFLSPMVGMMMVLGVGYLVRVLTKNSFSALVAMLCLGVYCFTWEQTINSELPVWLTTIIHSLKSSLIRQWNGNELELGTIFLLFGLGYYFDKPQKNITFKINFICSIILIVISAPPLLILVLIAVISSIGGKKTILSAIALTWIVLAGFAAMTEIQLLWTQSFLLTLPVALSLLAGFLFTIVANIVKILSQRWAETFCLAIILSLSINFLLPLPPNLTYVEYDIAARKTLEIKTRFPSQTWTLVAPVEQLAEIYSYGWYQDLALFVEQYASQVAGTPPFNGSACADCISAVNQPEFRFPVSGKDLFILVEKIPFVTFTNEPSVVPDSILSERFAHLLRDRTYRYYRSSAGRSSLEYEAWQMCETYFHNHPDSQIYYEDRELKIYWFKV</sequence>
<evidence type="ECO:0000313" key="3">
    <source>
        <dbReference type="Proteomes" id="UP000010473"/>
    </source>
</evidence>
<feature type="transmembrane region" description="Helical" evidence="1">
    <location>
        <begin position="363"/>
        <end position="384"/>
    </location>
</feature>
<organism evidence="2 3">
    <name type="scientific">Stanieria cyanosphaera (strain ATCC 29371 / PCC 7437)</name>
    <dbReference type="NCBI Taxonomy" id="111780"/>
    <lineage>
        <taxon>Bacteria</taxon>
        <taxon>Bacillati</taxon>
        <taxon>Cyanobacteriota</taxon>
        <taxon>Cyanophyceae</taxon>
        <taxon>Pleurocapsales</taxon>
        <taxon>Dermocarpellaceae</taxon>
        <taxon>Stanieria</taxon>
    </lineage>
</organism>
<proteinExistence type="predicted"/>
<feature type="transmembrane region" description="Helical" evidence="1">
    <location>
        <begin position="224"/>
        <end position="244"/>
    </location>
</feature>
<evidence type="ECO:0008006" key="4">
    <source>
        <dbReference type="Google" id="ProtNLM"/>
    </source>
</evidence>
<feature type="transmembrane region" description="Helical" evidence="1">
    <location>
        <begin position="250"/>
        <end position="267"/>
    </location>
</feature>
<dbReference type="OrthoDB" id="441383at2"/>
<evidence type="ECO:0000256" key="1">
    <source>
        <dbReference type="SAM" id="Phobius"/>
    </source>
</evidence>
<evidence type="ECO:0000313" key="2">
    <source>
        <dbReference type="EMBL" id="AFZ35701.1"/>
    </source>
</evidence>
<feature type="transmembrane region" description="Helical" evidence="1">
    <location>
        <begin position="326"/>
        <end position="351"/>
    </location>
</feature>
<protein>
    <recommendedName>
        <fullName evidence="4">Glycosyltransferase RgtA/B/C/D-like domain-containing protein</fullName>
    </recommendedName>
</protein>
<feature type="transmembrane region" description="Helical" evidence="1">
    <location>
        <begin position="390"/>
        <end position="411"/>
    </location>
</feature>
<dbReference type="eggNOG" id="ENOG502ZBB8">
    <property type="taxonomic scope" value="Bacteria"/>
</dbReference>
<keyword evidence="3" id="KW-1185">Reference proteome</keyword>
<accession>K9XUE5</accession>
<gene>
    <name evidence="2" type="ordered locus">Sta7437_2152</name>
</gene>
<feature type="transmembrane region" description="Helical" evidence="1">
    <location>
        <begin position="418"/>
        <end position="436"/>
    </location>
</feature>
<feature type="transmembrane region" description="Helical" evidence="1">
    <location>
        <begin position="72"/>
        <end position="88"/>
    </location>
</feature>
<dbReference type="RefSeq" id="WP_015193369.1">
    <property type="nucleotide sequence ID" value="NC_019748.1"/>
</dbReference>
<keyword evidence="1" id="KW-0472">Membrane</keyword>
<feature type="transmembrane region" description="Helical" evidence="1">
    <location>
        <begin position="144"/>
        <end position="166"/>
    </location>
</feature>
<keyword evidence="1" id="KW-0812">Transmembrane</keyword>
<dbReference type="EMBL" id="CP003653">
    <property type="protein sequence ID" value="AFZ35701.1"/>
    <property type="molecule type" value="Genomic_DNA"/>
</dbReference>
<reference evidence="3" key="1">
    <citation type="journal article" date="2013" name="Proc. Natl. Acad. Sci. U.S.A.">
        <title>Improving the coverage of the cyanobacterial phylum using diversity-driven genome sequencing.</title>
        <authorList>
            <person name="Shih P.M."/>
            <person name="Wu D."/>
            <person name="Latifi A."/>
            <person name="Axen S.D."/>
            <person name="Fewer D.P."/>
            <person name="Talla E."/>
            <person name="Calteau A."/>
            <person name="Cai F."/>
            <person name="Tandeau de Marsac N."/>
            <person name="Rippka R."/>
            <person name="Herdman M."/>
            <person name="Sivonen K."/>
            <person name="Coursin T."/>
            <person name="Laurent T."/>
            <person name="Goodwin L."/>
            <person name="Nolan M."/>
            <person name="Davenport K.W."/>
            <person name="Han C.S."/>
            <person name="Rubin E.M."/>
            <person name="Eisen J.A."/>
            <person name="Woyke T."/>
            <person name="Gugger M."/>
            <person name="Kerfeld C.A."/>
        </authorList>
    </citation>
    <scope>NUCLEOTIDE SEQUENCE [LARGE SCALE GENOMIC DNA]</scope>
    <source>
        <strain evidence="3">ATCC 29371 / PCC 7437</strain>
    </source>
</reference>